<keyword evidence="1" id="KW-0732">Signal</keyword>
<feature type="chain" id="PRO_5041934817" evidence="1">
    <location>
        <begin position="19"/>
        <end position="173"/>
    </location>
</feature>
<dbReference type="RefSeq" id="XP_062661835.1">
    <property type="nucleotide sequence ID" value="XM_062805902.1"/>
</dbReference>
<dbReference type="EMBL" id="JAUEPN010000002">
    <property type="protein sequence ID" value="KAK3298321.1"/>
    <property type="molecule type" value="Genomic_DNA"/>
</dbReference>
<name>A0AAE0LUL1_9PEZI</name>
<accession>A0AAE0LUL1</accession>
<sequence>MQLTSLYLLAAWSALALASLNLGSNDGVNQSEFRMGFILPRQQSRTNLQVFSGALGGAGASAITNSGDPERPFAVDGDTFNDFDTAANRACDNQKNLCADLANNGGGAFEVGDCDQQTEECKSSASSATVREFEGPAAAAPPVLSGTVAACIKCLEGIALAGLSLLLTESGGF</sequence>
<gene>
    <name evidence="2" type="ORF">B0H64DRAFT_429563</name>
</gene>
<reference evidence="2" key="2">
    <citation type="submission" date="2023-06" db="EMBL/GenBank/DDBJ databases">
        <authorList>
            <consortium name="Lawrence Berkeley National Laboratory"/>
            <person name="Haridas S."/>
            <person name="Hensen N."/>
            <person name="Bonometti L."/>
            <person name="Westerberg I."/>
            <person name="Brannstrom I.O."/>
            <person name="Guillou S."/>
            <person name="Cros-Aarteil S."/>
            <person name="Calhoun S."/>
            <person name="Kuo A."/>
            <person name="Mondo S."/>
            <person name="Pangilinan J."/>
            <person name="Riley R."/>
            <person name="Labutti K."/>
            <person name="Andreopoulos B."/>
            <person name="Lipzen A."/>
            <person name="Chen C."/>
            <person name="Yanf M."/>
            <person name="Daum C."/>
            <person name="Ng V."/>
            <person name="Clum A."/>
            <person name="Steindorff A."/>
            <person name="Ohm R."/>
            <person name="Martin F."/>
            <person name="Silar P."/>
            <person name="Natvig D."/>
            <person name="Lalanne C."/>
            <person name="Gautier V."/>
            <person name="Ament-Velasquez S.L."/>
            <person name="Kruys A."/>
            <person name="Hutchinson M.I."/>
            <person name="Powell A.J."/>
            <person name="Barry K."/>
            <person name="Miller A.N."/>
            <person name="Grigoriev I.V."/>
            <person name="Debuchy R."/>
            <person name="Gladieux P."/>
            <person name="Thoren M.H."/>
            <person name="Johannesson H."/>
        </authorList>
    </citation>
    <scope>NUCLEOTIDE SEQUENCE</scope>
    <source>
        <strain evidence="2">CBS 168.71</strain>
    </source>
</reference>
<comment type="caution">
    <text evidence="2">The sequence shown here is derived from an EMBL/GenBank/DDBJ whole genome shotgun (WGS) entry which is preliminary data.</text>
</comment>
<feature type="signal peptide" evidence="1">
    <location>
        <begin position="1"/>
        <end position="18"/>
    </location>
</feature>
<dbReference type="GeneID" id="87842850"/>
<proteinExistence type="predicted"/>
<protein>
    <submittedName>
        <fullName evidence="2">Uncharacterized protein</fullName>
    </submittedName>
</protein>
<dbReference type="Proteomes" id="UP001278766">
    <property type="component" value="Unassembled WGS sequence"/>
</dbReference>
<evidence type="ECO:0000256" key="1">
    <source>
        <dbReference type="SAM" id="SignalP"/>
    </source>
</evidence>
<evidence type="ECO:0000313" key="3">
    <source>
        <dbReference type="Proteomes" id="UP001278766"/>
    </source>
</evidence>
<reference evidence="2" key="1">
    <citation type="journal article" date="2023" name="Mol. Phylogenet. Evol.">
        <title>Genome-scale phylogeny and comparative genomics of the fungal order Sordariales.</title>
        <authorList>
            <person name="Hensen N."/>
            <person name="Bonometti L."/>
            <person name="Westerberg I."/>
            <person name="Brannstrom I.O."/>
            <person name="Guillou S."/>
            <person name="Cros-Aarteil S."/>
            <person name="Calhoun S."/>
            <person name="Haridas S."/>
            <person name="Kuo A."/>
            <person name="Mondo S."/>
            <person name="Pangilinan J."/>
            <person name="Riley R."/>
            <person name="LaButti K."/>
            <person name="Andreopoulos B."/>
            <person name="Lipzen A."/>
            <person name="Chen C."/>
            <person name="Yan M."/>
            <person name="Daum C."/>
            <person name="Ng V."/>
            <person name="Clum A."/>
            <person name="Steindorff A."/>
            <person name="Ohm R.A."/>
            <person name="Martin F."/>
            <person name="Silar P."/>
            <person name="Natvig D.O."/>
            <person name="Lalanne C."/>
            <person name="Gautier V."/>
            <person name="Ament-Velasquez S.L."/>
            <person name="Kruys A."/>
            <person name="Hutchinson M.I."/>
            <person name="Powell A.J."/>
            <person name="Barry K."/>
            <person name="Miller A.N."/>
            <person name="Grigoriev I.V."/>
            <person name="Debuchy R."/>
            <person name="Gladieux P."/>
            <person name="Hiltunen Thoren M."/>
            <person name="Johannesson H."/>
        </authorList>
    </citation>
    <scope>NUCLEOTIDE SEQUENCE</scope>
    <source>
        <strain evidence="2">CBS 168.71</strain>
    </source>
</reference>
<organism evidence="2 3">
    <name type="scientific">Chaetomium fimeti</name>
    <dbReference type="NCBI Taxonomy" id="1854472"/>
    <lineage>
        <taxon>Eukaryota</taxon>
        <taxon>Fungi</taxon>
        <taxon>Dikarya</taxon>
        <taxon>Ascomycota</taxon>
        <taxon>Pezizomycotina</taxon>
        <taxon>Sordariomycetes</taxon>
        <taxon>Sordariomycetidae</taxon>
        <taxon>Sordariales</taxon>
        <taxon>Chaetomiaceae</taxon>
        <taxon>Chaetomium</taxon>
    </lineage>
</organism>
<evidence type="ECO:0000313" key="2">
    <source>
        <dbReference type="EMBL" id="KAK3298321.1"/>
    </source>
</evidence>
<keyword evidence="3" id="KW-1185">Reference proteome</keyword>
<dbReference type="AlphaFoldDB" id="A0AAE0LUL1"/>